<keyword evidence="5" id="KW-1185">Reference proteome</keyword>
<dbReference type="InterPro" id="IPR000089">
    <property type="entry name" value="Biotin_lipoyl"/>
</dbReference>
<evidence type="ECO:0000256" key="2">
    <source>
        <dbReference type="SAM" id="MobiDB-lite"/>
    </source>
</evidence>
<dbReference type="GO" id="GO:0004742">
    <property type="term" value="F:dihydrolipoyllysine-residue acetyltransferase activity"/>
    <property type="evidence" value="ECO:0007669"/>
    <property type="project" value="TreeGrafter"/>
</dbReference>
<name>A0AAD5M9U7_PYTIN</name>
<dbReference type="InterPro" id="IPR011053">
    <property type="entry name" value="Single_hybrid_motif"/>
</dbReference>
<dbReference type="PANTHER" id="PTHR23151">
    <property type="entry name" value="DIHYDROLIPOAMIDE ACETYL/SUCCINYL-TRANSFERASE-RELATED"/>
    <property type="match status" value="1"/>
</dbReference>
<dbReference type="Proteomes" id="UP001209570">
    <property type="component" value="Unassembled WGS sequence"/>
</dbReference>
<gene>
    <name evidence="4" type="ORF">P43SY_000199</name>
</gene>
<dbReference type="AlphaFoldDB" id="A0AAD5M9U7"/>
<feature type="compositionally biased region" description="Low complexity" evidence="2">
    <location>
        <begin position="175"/>
        <end position="191"/>
    </location>
</feature>
<protein>
    <recommendedName>
        <fullName evidence="3">Lipoyl-binding domain-containing protein</fullName>
    </recommendedName>
</protein>
<dbReference type="CDD" id="cd06849">
    <property type="entry name" value="lipoyl_domain"/>
    <property type="match status" value="1"/>
</dbReference>
<dbReference type="PANTHER" id="PTHR23151:SF90">
    <property type="entry name" value="DIHYDROLIPOYLLYSINE-RESIDUE ACETYLTRANSFERASE COMPONENT OF PYRUVATE DEHYDROGENASE COMPLEX, MITOCHONDRIAL-RELATED"/>
    <property type="match status" value="1"/>
</dbReference>
<sequence>MLSRALVLRHAALRRCSNALIARSFSSYPPHEVVGLPALSPTMEQGNLASWRLKEGDKISAGDIICQIETDKAVVDFEAQDDMYLAKILVPEGTENILIGQPIMVTTDEEEHLEGLKNFKLDASFEVASPEPKAPEELPPKKEQVAVDPVSQAPVVPQDFLTTHKNVQGTPIPAAPAAPAAKPAAPAAAAPAPAAQSSETFAEKWGFGVKKSPLSFSLIKKQQAYIDLYGITGTTPVSSSSKN</sequence>
<reference evidence="4" key="1">
    <citation type="submission" date="2021-12" db="EMBL/GenBank/DDBJ databases">
        <title>Prjna785345.</title>
        <authorList>
            <person name="Rujirawat T."/>
            <person name="Krajaejun T."/>
        </authorList>
    </citation>
    <scope>NUCLEOTIDE SEQUENCE</scope>
    <source>
        <strain evidence="4">Pi057C3</strain>
    </source>
</reference>
<dbReference type="InterPro" id="IPR045257">
    <property type="entry name" value="E2/Pdx1"/>
</dbReference>
<evidence type="ECO:0000256" key="1">
    <source>
        <dbReference type="ARBA" id="ARBA00022823"/>
    </source>
</evidence>
<dbReference type="FunFam" id="2.40.50.100:FF:000010">
    <property type="entry name" value="Acetyltransferase component of pyruvate dehydrogenase complex"/>
    <property type="match status" value="1"/>
</dbReference>
<accession>A0AAD5M9U7</accession>
<dbReference type="SUPFAM" id="SSF51230">
    <property type="entry name" value="Single hybrid motif"/>
    <property type="match status" value="1"/>
</dbReference>
<dbReference type="PROSITE" id="PS50968">
    <property type="entry name" value="BIOTINYL_LIPOYL"/>
    <property type="match status" value="1"/>
</dbReference>
<dbReference type="Gene3D" id="2.40.50.100">
    <property type="match status" value="1"/>
</dbReference>
<feature type="region of interest" description="Disordered" evidence="2">
    <location>
        <begin position="166"/>
        <end position="191"/>
    </location>
</feature>
<dbReference type="EMBL" id="JAKCXM010000015">
    <property type="protein sequence ID" value="KAJ0407995.1"/>
    <property type="molecule type" value="Genomic_DNA"/>
</dbReference>
<dbReference type="GO" id="GO:0045254">
    <property type="term" value="C:pyruvate dehydrogenase complex"/>
    <property type="evidence" value="ECO:0007669"/>
    <property type="project" value="InterPro"/>
</dbReference>
<organism evidence="4 5">
    <name type="scientific">Pythium insidiosum</name>
    <name type="common">Pythiosis disease agent</name>
    <dbReference type="NCBI Taxonomy" id="114742"/>
    <lineage>
        <taxon>Eukaryota</taxon>
        <taxon>Sar</taxon>
        <taxon>Stramenopiles</taxon>
        <taxon>Oomycota</taxon>
        <taxon>Peronosporomycetes</taxon>
        <taxon>Pythiales</taxon>
        <taxon>Pythiaceae</taxon>
        <taxon>Pythium</taxon>
    </lineage>
</organism>
<keyword evidence="1" id="KW-0450">Lipoyl</keyword>
<evidence type="ECO:0000313" key="5">
    <source>
        <dbReference type="Proteomes" id="UP001209570"/>
    </source>
</evidence>
<feature type="domain" description="Lipoyl-binding" evidence="3">
    <location>
        <begin position="31"/>
        <end position="107"/>
    </location>
</feature>
<evidence type="ECO:0000259" key="3">
    <source>
        <dbReference type="PROSITE" id="PS50968"/>
    </source>
</evidence>
<dbReference type="GO" id="GO:0006086">
    <property type="term" value="P:pyruvate decarboxylation to acetyl-CoA"/>
    <property type="evidence" value="ECO:0007669"/>
    <property type="project" value="InterPro"/>
</dbReference>
<dbReference type="Pfam" id="PF00364">
    <property type="entry name" value="Biotin_lipoyl"/>
    <property type="match status" value="1"/>
</dbReference>
<comment type="caution">
    <text evidence="4">The sequence shown here is derived from an EMBL/GenBank/DDBJ whole genome shotgun (WGS) entry which is preliminary data.</text>
</comment>
<evidence type="ECO:0000313" key="4">
    <source>
        <dbReference type="EMBL" id="KAJ0407995.1"/>
    </source>
</evidence>
<proteinExistence type="predicted"/>